<feature type="domain" description="Protein translocase subunit SecDF P1" evidence="12">
    <location>
        <begin position="70"/>
        <end position="126"/>
    </location>
</feature>
<proteinExistence type="inferred from homology"/>
<comment type="caution">
    <text evidence="14">The sequence shown here is derived from an EMBL/GenBank/DDBJ whole genome shotgun (WGS) entry which is preliminary data.</text>
</comment>
<dbReference type="InterPro" id="IPR048634">
    <property type="entry name" value="SecD_SecF_C"/>
</dbReference>
<evidence type="ECO:0000259" key="13">
    <source>
        <dbReference type="Pfam" id="PF22599"/>
    </source>
</evidence>
<dbReference type="InterPro" id="IPR022813">
    <property type="entry name" value="SecD/SecF_arch_bac"/>
</dbReference>
<dbReference type="PANTHER" id="PTHR30081">
    <property type="entry name" value="PROTEIN-EXPORT MEMBRANE PROTEIN SEC"/>
    <property type="match status" value="1"/>
</dbReference>
<name>A0A840DJK2_9MICO</name>
<evidence type="ECO:0000313" key="14">
    <source>
        <dbReference type="EMBL" id="MBB4071662.1"/>
    </source>
</evidence>
<reference evidence="14" key="1">
    <citation type="submission" date="2020-08" db="EMBL/GenBank/DDBJ databases">
        <title>Sequencing the genomes of 1000 actinobacteria strains.</title>
        <authorList>
            <person name="Klenk H.-P."/>
        </authorList>
    </citation>
    <scope>NUCLEOTIDE SEQUENCE [LARGE SCALE GENOMIC DNA]</scope>
    <source>
        <strain evidence="14">DSM 27064</strain>
    </source>
</reference>
<feature type="compositionally biased region" description="Basic and acidic residues" evidence="10">
    <location>
        <begin position="553"/>
        <end position="566"/>
    </location>
</feature>
<protein>
    <recommendedName>
        <fullName evidence="9">Protein translocase subunit SecD</fullName>
    </recommendedName>
</protein>
<feature type="transmembrane region" description="Helical" evidence="9">
    <location>
        <begin position="471"/>
        <end position="491"/>
    </location>
</feature>
<dbReference type="PANTHER" id="PTHR30081:SF1">
    <property type="entry name" value="PROTEIN TRANSLOCASE SUBUNIT SECD"/>
    <property type="match status" value="1"/>
</dbReference>
<feature type="transmembrane region" description="Helical" evidence="9">
    <location>
        <begin position="340"/>
        <end position="360"/>
    </location>
</feature>
<evidence type="ECO:0000256" key="2">
    <source>
        <dbReference type="ARBA" id="ARBA00022448"/>
    </source>
</evidence>
<evidence type="ECO:0000256" key="5">
    <source>
        <dbReference type="ARBA" id="ARBA00022927"/>
    </source>
</evidence>
<evidence type="ECO:0000256" key="1">
    <source>
        <dbReference type="ARBA" id="ARBA00004651"/>
    </source>
</evidence>
<feature type="transmembrane region" description="Helical" evidence="9">
    <location>
        <begin position="12"/>
        <end position="32"/>
    </location>
</feature>
<dbReference type="Gene3D" id="3.30.1360.200">
    <property type="match status" value="1"/>
</dbReference>
<keyword evidence="7 9" id="KW-0811">Translocation</keyword>
<dbReference type="InterPro" id="IPR005791">
    <property type="entry name" value="SecD"/>
</dbReference>
<dbReference type="GO" id="GO:0006605">
    <property type="term" value="P:protein targeting"/>
    <property type="evidence" value="ECO:0007669"/>
    <property type="project" value="UniProtKB-UniRule"/>
</dbReference>
<keyword evidence="15" id="KW-1185">Reference proteome</keyword>
<feature type="transmembrane region" description="Helical" evidence="9">
    <location>
        <begin position="367"/>
        <end position="389"/>
    </location>
</feature>
<dbReference type="InterPro" id="IPR048631">
    <property type="entry name" value="SecD_1st"/>
</dbReference>
<comment type="function">
    <text evidence="9">Part of the Sec protein translocase complex. Interacts with the SecYEG preprotein conducting channel. SecDF uses the proton motive force (PMF) to complete protein translocation after the ATP-dependent function of SecA.</text>
</comment>
<comment type="similarity">
    <text evidence="9">Belongs to the SecD/SecF family. SecD subfamily.</text>
</comment>
<organism evidence="14 15">
    <name type="scientific">Canibacter oris</name>
    <dbReference type="NCBI Taxonomy" id="1365628"/>
    <lineage>
        <taxon>Bacteria</taxon>
        <taxon>Bacillati</taxon>
        <taxon>Actinomycetota</taxon>
        <taxon>Actinomycetes</taxon>
        <taxon>Micrococcales</taxon>
        <taxon>Microbacteriaceae</taxon>
        <taxon>Canibacter</taxon>
    </lineage>
</organism>
<dbReference type="NCBIfam" id="TIGR01129">
    <property type="entry name" value="secD"/>
    <property type="match status" value="1"/>
</dbReference>
<dbReference type="GO" id="GO:0005886">
    <property type="term" value="C:plasma membrane"/>
    <property type="evidence" value="ECO:0007669"/>
    <property type="project" value="UniProtKB-SubCell"/>
</dbReference>
<evidence type="ECO:0000256" key="6">
    <source>
        <dbReference type="ARBA" id="ARBA00022989"/>
    </source>
</evidence>
<evidence type="ECO:0000313" key="15">
    <source>
        <dbReference type="Proteomes" id="UP000571183"/>
    </source>
</evidence>
<dbReference type="HAMAP" id="MF_01463_B">
    <property type="entry name" value="SecD_B"/>
    <property type="match status" value="1"/>
</dbReference>
<dbReference type="Gene3D" id="3.30.70.3220">
    <property type="match status" value="1"/>
</dbReference>
<evidence type="ECO:0000256" key="9">
    <source>
        <dbReference type="HAMAP-Rule" id="MF_01463"/>
    </source>
</evidence>
<dbReference type="Pfam" id="PF21760">
    <property type="entry name" value="SecD_1st"/>
    <property type="match status" value="1"/>
</dbReference>
<evidence type="ECO:0000259" key="11">
    <source>
        <dbReference type="Pfam" id="PF02355"/>
    </source>
</evidence>
<feature type="region of interest" description="Disordered" evidence="10">
    <location>
        <begin position="524"/>
        <end position="566"/>
    </location>
</feature>
<comment type="subunit">
    <text evidence="9">Forms a complex with SecF. Part of the essential Sec protein translocation apparatus which comprises SecA, SecYEG and auxiliary proteins SecDF. Other proteins may also be involved.</text>
</comment>
<dbReference type="SUPFAM" id="SSF82866">
    <property type="entry name" value="Multidrug efflux transporter AcrB transmembrane domain"/>
    <property type="match status" value="1"/>
</dbReference>
<dbReference type="RefSeq" id="WP_124824203.1">
    <property type="nucleotide sequence ID" value="NZ_JACIFD010000008.1"/>
</dbReference>
<feature type="transmembrane region" description="Helical" evidence="9">
    <location>
        <begin position="395"/>
        <end position="418"/>
    </location>
</feature>
<dbReference type="EMBL" id="JACIFD010000008">
    <property type="protein sequence ID" value="MBB4071662.1"/>
    <property type="molecule type" value="Genomic_DNA"/>
</dbReference>
<keyword evidence="3 9" id="KW-1003">Cell membrane</keyword>
<dbReference type="Proteomes" id="UP000571183">
    <property type="component" value="Unassembled WGS sequence"/>
</dbReference>
<dbReference type="GO" id="GO:0043952">
    <property type="term" value="P:protein transport by the Sec complex"/>
    <property type="evidence" value="ECO:0007669"/>
    <property type="project" value="UniProtKB-UniRule"/>
</dbReference>
<evidence type="ECO:0000256" key="7">
    <source>
        <dbReference type="ARBA" id="ARBA00023010"/>
    </source>
</evidence>
<dbReference type="AlphaFoldDB" id="A0A840DJK2"/>
<keyword evidence="5 9" id="KW-0653">Protein transport</keyword>
<dbReference type="Pfam" id="PF02355">
    <property type="entry name" value="SecD_SecF_C"/>
    <property type="match status" value="1"/>
</dbReference>
<comment type="subcellular location">
    <subcellularLocation>
        <location evidence="1 9">Cell membrane</location>
        <topology evidence="1 9">Multi-pass membrane protein</topology>
    </subcellularLocation>
</comment>
<evidence type="ECO:0000256" key="8">
    <source>
        <dbReference type="ARBA" id="ARBA00023136"/>
    </source>
</evidence>
<keyword evidence="2 9" id="KW-0813">Transport</keyword>
<dbReference type="NCBIfam" id="TIGR00916">
    <property type="entry name" value="2A0604s01"/>
    <property type="match status" value="1"/>
</dbReference>
<evidence type="ECO:0000256" key="3">
    <source>
        <dbReference type="ARBA" id="ARBA00022475"/>
    </source>
</evidence>
<dbReference type="GO" id="GO:0065002">
    <property type="term" value="P:intracellular protein transmembrane transport"/>
    <property type="evidence" value="ECO:0007669"/>
    <property type="project" value="UniProtKB-UniRule"/>
</dbReference>
<feature type="domain" description="SecDF P1 head subdomain" evidence="13">
    <location>
        <begin position="208"/>
        <end position="321"/>
    </location>
</feature>
<dbReference type="InterPro" id="IPR054384">
    <property type="entry name" value="SecDF_P1_head"/>
</dbReference>
<evidence type="ECO:0000256" key="10">
    <source>
        <dbReference type="SAM" id="MobiDB-lite"/>
    </source>
</evidence>
<dbReference type="GO" id="GO:0015450">
    <property type="term" value="F:protein-transporting ATPase activity"/>
    <property type="evidence" value="ECO:0007669"/>
    <property type="project" value="InterPro"/>
</dbReference>
<evidence type="ECO:0000256" key="4">
    <source>
        <dbReference type="ARBA" id="ARBA00022692"/>
    </source>
</evidence>
<keyword evidence="6 9" id="KW-1133">Transmembrane helix</keyword>
<feature type="domain" description="Protein export membrane protein SecD/SecF C-terminal" evidence="11">
    <location>
        <begin position="322"/>
        <end position="498"/>
    </location>
</feature>
<dbReference type="Gene3D" id="1.20.1640.10">
    <property type="entry name" value="Multidrug efflux transporter AcrB transmembrane domain"/>
    <property type="match status" value="1"/>
</dbReference>
<sequence length="566" mass="59421">MAAAPAVKSARRALVWLIVIIAAIAALIGVGFNRGEATLVPKLALDLQGGTQILLAPKNTDGAEVTAEQVEQAVAIIRQRVDSSGVAEAEVGTMGGSNILISIPGKADQATLERIEASARLDLRAVLAVGAGANAVTAEQKQAAGLDTAAADAKLYPEPRPSEAGSLEWLTPALIDKFDNFVCSDEALADLGEADPALPLITCDTTGQVKYILAPVEMTGDTIADAGSGLVTTQTGAATGQWAVNISFDAEGTKQFAAISQRLLAQQSPYNQFSFVVDGRVISAPSMNAAILDGNAQITGNFDEQSSALLGDQLKHGALPISFQVQSQEDISATLGVSQLQAGLIAGVIGLLIVVIYSIFQYRGLAILTVTSLLVAALLTYLLLTLFSWRYGYRLSLAGVTGIIVAIGFTADSFIVYFERVRDSLRDGLGLVDAVQQGWKQAFRTILASDTIFFLAAIILFLLAVGNVRGFAFTLGLTTLVDLIVVALFTHPMLTLMARTRFWGQGHPASGLDPRALGVPAKYQGRGKVSSGAPRANKASRKAKAGQTNQTIAERKAAAARENQEG</sequence>
<feature type="transmembrane region" description="Helical" evidence="9">
    <location>
        <begin position="446"/>
        <end position="465"/>
    </location>
</feature>
<keyword evidence="4 9" id="KW-0812">Transmembrane</keyword>
<accession>A0A840DJK2</accession>
<dbReference type="InterPro" id="IPR055344">
    <property type="entry name" value="SecD_SecF_C_bact"/>
</dbReference>
<evidence type="ECO:0000259" key="12">
    <source>
        <dbReference type="Pfam" id="PF21760"/>
    </source>
</evidence>
<keyword evidence="8 9" id="KW-0472">Membrane</keyword>
<dbReference type="Pfam" id="PF22599">
    <property type="entry name" value="SecDF_P1_head"/>
    <property type="match status" value="1"/>
</dbReference>
<gene>
    <name evidence="9" type="primary">secD</name>
    <name evidence="14" type="ORF">F5897_000974</name>
</gene>